<accession>A0A1I2P871</accession>
<dbReference type="RefSeq" id="WP_232348973.1">
    <property type="nucleotide sequence ID" value="NZ_FOOU01000003.1"/>
</dbReference>
<evidence type="ECO:0000313" key="3">
    <source>
        <dbReference type="Proteomes" id="UP000198623"/>
    </source>
</evidence>
<sequence length="177" mass="20631">MTEKNMTEDEIQAAKPWYKQPWLLFILTPIFAVVFYGFGFLYLSIVTMDGVVKDDYYRIARGYELNTEKNQNAIDQKIIAELNLDDVTGDIMIKLNGELTNVPEFLTLDIVHPTHQKYDQLITLKAIGSRQLYSGSLANPLKGKRFLFLFPPDENWHLHKEILPPYEQRRIELKPNL</sequence>
<evidence type="ECO:0008006" key="4">
    <source>
        <dbReference type="Google" id="ProtNLM"/>
    </source>
</evidence>
<keyword evidence="3" id="KW-1185">Reference proteome</keyword>
<dbReference type="InterPro" id="IPR008620">
    <property type="entry name" value="FixH"/>
</dbReference>
<reference evidence="3" key="1">
    <citation type="submission" date="2016-10" db="EMBL/GenBank/DDBJ databases">
        <authorList>
            <person name="Varghese N."/>
            <person name="Submissions S."/>
        </authorList>
    </citation>
    <scope>NUCLEOTIDE SEQUENCE [LARGE SCALE GENOMIC DNA]</scope>
    <source>
        <strain evidence="3">CGMCC 1.10971</strain>
    </source>
</reference>
<protein>
    <recommendedName>
        <fullName evidence="4">FixH protein</fullName>
    </recommendedName>
</protein>
<dbReference type="EMBL" id="FOOU01000003">
    <property type="protein sequence ID" value="SFG11680.1"/>
    <property type="molecule type" value="Genomic_DNA"/>
</dbReference>
<organism evidence="2 3">
    <name type="scientific">Neptunomonas qingdaonensis</name>
    <dbReference type="NCBI Taxonomy" id="1045558"/>
    <lineage>
        <taxon>Bacteria</taxon>
        <taxon>Pseudomonadati</taxon>
        <taxon>Pseudomonadota</taxon>
        <taxon>Gammaproteobacteria</taxon>
        <taxon>Oceanospirillales</taxon>
        <taxon>Oceanospirillaceae</taxon>
        <taxon>Neptunomonas</taxon>
    </lineage>
</organism>
<feature type="transmembrane region" description="Helical" evidence="1">
    <location>
        <begin position="22"/>
        <end position="43"/>
    </location>
</feature>
<evidence type="ECO:0000313" key="2">
    <source>
        <dbReference type="EMBL" id="SFG11680.1"/>
    </source>
</evidence>
<dbReference type="Proteomes" id="UP000198623">
    <property type="component" value="Unassembled WGS sequence"/>
</dbReference>
<keyword evidence="1" id="KW-0812">Transmembrane</keyword>
<keyword evidence="1" id="KW-1133">Transmembrane helix</keyword>
<name>A0A1I2P871_9GAMM</name>
<gene>
    <name evidence="2" type="ORF">SAMN05216175_103293</name>
</gene>
<dbReference type="AlphaFoldDB" id="A0A1I2P871"/>
<dbReference type="STRING" id="1045558.SAMN05216175_103293"/>
<keyword evidence="1" id="KW-0472">Membrane</keyword>
<dbReference type="Pfam" id="PF05751">
    <property type="entry name" value="FixH"/>
    <property type="match status" value="1"/>
</dbReference>
<proteinExistence type="predicted"/>
<evidence type="ECO:0000256" key="1">
    <source>
        <dbReference type="SAM" id="Phobius"/>
    </source>
</evidence>